<keyword evidence="1" id="KW-1003">Cell membrane</keyword>
<evidence type="ECO:0000259" key="7">
    <source>
        <dbReference type="Pfam" id="PF06305"/>
    </source>
</evidence>
<keyword evidence="3 6" id="KW-1133">Transmembrane helix</keyword>
<evidence type="ECO:0000256" key="1">
    <source>
        <dbReference type="ARBA" id="ARBA00022475"/>
    </source>
</evidence>
<dbReference type="GO" id="GO:0005886">
    <property type="term" value="C:plasma membrane"/>
    <property type="evidence" value="ECO:0007669"/>
    <property type="project" value="InterPro"/>
</dbReference>
<protein>
    <recommendedName>
        <fullName evidence="7">Lipopolysaccharide assembly protein A domain-containing protein</fullName>
    </recommendedName>
</protein>
<dbReference type="Pfam" id="PF06305">
    <property type="entry name" value="LapA_dom"/>
    <property type="match status" value="1"/>
</dbReference>
<keyword evidence="2 6" id="KW-0812">Transmembrane</keyword>
<evidence type="ECO:0000256" key="4">
    <source>
        <dbReference type="ARBA" id="ARBA00023136"/>
    </source>
</evidence>
<evidence type="ECO:0000256" key="5">
    <source>
        <dbReference type="SAM" id="Coils"/>
    </source>
</evidence>
<reference evidence="8" key="1">
    <citation type="submission" date="2020-01" db="EMBL/GenBank/DDBJ databases">
        <title>Gastrointestinal microbiota of LL stock colony Peromyscus leucopus.</title>
        <authorList>
            <person name="Milovic A."/>
            <person name="Bassam K."/>
            <person name="Keay E."/>
            <person name="Barbour A.G."/>
        </authorList>
    </citation>
    <scope>NUCLEOTIDE SEQUENCE</scope>
    <source>
        <strain evidence="8">LL90</strain>
    </source>
</reference>
<dbReference type="InterPro" id="IPR010445">
    <property type="entry name" value="LapA_dom"/>
</dbReference>
<dbReference type="AlphaFoldDB" id="A0A6M4NMM9"/>
<keyword evidence="4 6" id="KW-0472">Membrane</keyword>
<feature type="transmembrane region" description="Helical" evidence="6">
    <location>
        <begin position="34"/>
        <end position="56"/>
    </location>
</feature>
<dbReference type="EMBL" id="MN990729">
    <property type="protein sequence ID" value="QJR98146.1"/>
    <property type="molecule type" value="Genomic_DNA"/>
</dbReference>
<keyword evidence="5" id="KW-0175">Coiled coil</keyword>
<feature type="domain" description="Lipopolysaccharide assembly protein A" evidence="7">
    <location>
        <begin position="23"/>
        <end position="86"/>
    </location>
</feature>
<evidence type="ECO:0000256" key="3">
    <source>
        <dbReference type="ARBA" id="ARBA00022989"/>
    </source>
</evidence>
<feature type="transmembrane region" description="Helical" evidence="6">
    <location>
        <begin position="6"/>
        <end position="22"/>
    </location>
</feature>
<proteinExistence type="predicted"/>
<evidence type="ECO:0000313" key="8">
    <source>
        <dbReference type="EMBL" id="QJR98146.1"/>
    </source>
</evidence>
<evidence type="ECO:0000256" key="6">
    <source>
        <dbReference type="SAM" id="Phobius"/>
    </source>
</evidence>
<gene>
    <name evidence="8" type="ORF">PlAlph_1500</name>
</gene>
<accession>A0A6M4NMM9</accession>
<sequence>MSFLKLVIGLPLIIVIAVIAFMNNEMVSINLWPFYIEITASLSVVIIVLTLLGYIIGKLDSWVSYAPLRLSLRNQKRQNKKLNAEQQKLVEKVEGLKENLESIKTTETAPANETKAGAADQLKQKLSGLFKSKPKSDDFWCF</sequence>
<evidence type="ECO:0000256" key="2">
    <source>
        <dbReference type="ARBA" id="ARBA00022692"/>
    </source>
</evidence>
<organism evidence="8">
    <name type="scientific">uncultured Alphaproteobacteria bacterium</name>
    <dbReference type="NCBI Taxonomy" id="91750"/>
    <lineage>
        <taxon>Bacteria</taxon>
        <taxon>Pseudomonadati</taxon>
        <taxon>Pseudomonadota</taxon>
        <taxon>Alphaproteobacteria</taxon>
        <taxon>environmental samples</taxon>
    </lineage>
</organism>
<name>A0A6M4NMM9_9PROT</name>
<feature type="coiled-coil region" evidence="5">
    <location>
        <begin position="72"/>
        <end position="106"/>
    </location>
</feature>